<keyword evidence="4" id="KW-0862">Zinc</keyword>
<evidence type="ECO:0000256" key="2">
    <source>
        <dbReference type="ARBA" id="ARBA00022723"/>
    </source>
</evidence>
<evidence type="ECO:0000259" key="6">
    <source>
        <dbReference type="SMART" id="SM00849"/>
    </source>
</evidence>
<dbReference type="AlphaFoldDB" id="A0A8K0TRF5"/>
<dbReference type="InterPro" id="IPR001279">
    <property type="entry name" value="Metallo-B-lactamas"/>
</dbReference>
<feature type="signal peptide" evidence="5">
    <location>
        <begin position="1"/>
        <end position="27"/>
    </location>
</feature>
<keyword evidence="8" id="KW-1185">Reference proteome</keyword>
<reference evidence="7" key="1">
    <citation type="journal article" date="2021" name="Nat. Commun.">
        <title>Genetic determinants of endophytism in the Arabidopsis root mycobiome.</title>
        <authorList>
            <person name="Mesny F."/>
            <person name="Miyauchi S."/>
            <person name="Thiergart T."/>
            <person name="Pickel B."/>
            <person name="Atanasova L."/>
            <person name="Karlsson M."/>
            <person name="Huettel B."/>
            <person name="Barry K.W."/>
            <person name="Haridas S."/>
            <person name="Chen C."/>
            <person name="Bauer D."/>
            <person name="Andreopoulos W."/>
            <person name="Pangilinan J."/>
            <person name="LaButti K."/>
            <person name="Riley R."/>
            <person name="Lipzen A."/>
            <person name="Clum A."/>
            <person name="Drula E."/>
            <person name="Henrissat B."/>
            <person name="Kohler A."/>
            <person name="Grigoriev I.V."/>
            <person name="Martin F.M."/>
            <person name="Hacquard S."/>
        </authorList>
    </citation>
    <scope>NUCLEOTIDE SEQUENCE</scope>
    <source>
        <strain evidence="7">MPI-CAGE-AT-0016</strain>
    </source>
</reference>
<evidence type="ECO:0000313" key="7">
    <source>
        <dbReference type="EMBL" id="KAH7377154.1"/>
    </source>
</evidence>
<keyword evidence="3" id="KW-0378">Hydrolase</keyword>
<dbReference type="SMART" id="SM00849">
    <property type="entry name" value="Lactamase_B"/>
    <property type="match status" value="1"/>
</dbReference>
<dbReference type="SUPFAM" id="SSF56281">
    <property type="entry name" value="Metallo-hydrolase/oxidoreductase"/>
    <property type="match status" value="1"/>
</dbReference>
<sequence>MKIERLLRISFLAAAAALNVPYSIATADVSIIDTTAILRGLPTSSFFKQTISGHEWLATPNFAFLIHNKAQNRRVLFDLGLRRDYWNASLAIRESLSTSQIDVAVEKDVRQILEEHQIDVAEIEAVVWSHHHFDHTGDMSTLPESTHLVVGPGFKKAVLPGYPKAHDSLILESDYEGRRVREISFEPWGPRVGNFQAHDYFGDGSFFLLEAPGHTADHLCGFVRVTSSPDSYVFLAGDAVHHAGEIRPSRHMPLPTYLRPHPFTFSGEGVLTGDTFHPLLRYDDDGNIGWLPFYEPATHGHDPTYDPYAAAQTIAHIQELDQFENIFVLLAHDEHLRTTVPFFPHTINDFHEKGWVPRLRWLFLRDFAHAVGWTGKIPGVRDWSAPAIHE</sequence>
<dbReference type="Proteomes" id="UP000813385">
    <property type="component" value="Unassembled WGS sequence"/>
</dbReference>
<evidence type="ECO:0000256" key="3">
    <source>
        <dbReference type="ARBA" id="ARBA00022801"/>
    </source>
</evidence>
<dbReference type="GO" id="GO:0016787">
    <property type="term" value="F:hydrolase activity"/>
    <property type="evidence" value="ECO:0007669"/>
    <property type="project" value="UniProtKB-KW"/>
</dbReference>
<comment type="caution">
    <text evidence="7">The sequence shown here is derived from an EMBL/GenBank/DDBJ whole genome shotgun (WGS) entry which is preliminary data.</text>
</comment>
<organism evidence="7 8">
    <name type="scientific">Plectosphaerella cucumerina</name>
    <dbReference type="NCBI Taxonomy" id="40658"/>
    <lineage>
        <taxon>Eukaryota</taxon>
        <taxon>Fungi</taxon>
        <taxon>Dikarya</taxon>
        <taxon>Ascomycota</taxon>
        <taxon>Pezizomycotina</taxon>
        <taxon>Sordariomycetes</taxon>
        <taxon>Hypocreomycetidae</taxon>
        <taxon>Glomerellales</taxon>
        <taxon>Plectosphaerellaceae</taxon>
        <taxon>Plectosphaerella</taxon>
    </lineage>
</organism>
<dbReference type="PANTHER" id="PTHR42978:SF5">
    <property type="entry name" value="METALLO-BETA-LACTAMASE DOMAIN-CONTAINING PROTEIN"/>
    <property type="match status" value="1"/>
</dbReference>
<evidence type="ECO:0000256" key="1">
    <source>
        <dbReference type="ARBA" id="ARBA00007749"/>
    </source>
</evidence>
<proteinExistence type="inferred from homology"/>
<dbReference type="OrthoDB" id="10250730at2759"/>
<accession>A0A8K0TRF5</accession>
<protein>
    <submittedName>
        <fullName evidence="7">Beta-lactamase-like protein</fullName>
    </submittedName>
</protein>
<dbReference type="EMBL" id="JAGPXD010000001">
    <property type="protein sequence ID" value="KAH7377154.1"/>
    <property type="molecule type" value="Genomic_DNA"/>
</dbReference>
<dbReference type="GO" id="GO:0046872">
    <property type="term" value="F:metal ion binding"/>
    <property type="evidence" value="ECO:0007669"/>
    <property type="project" value="UniProtKB-KW"/>
</dbReference>
<dbReference type="Pfam" id="PF00753">
    <property type="entry name" value="Lactamase_B"/>
    <property type="match status" value="1"/>
</dbReference>
<dbReference type="Gene3D" id="3.60.15.10">
    <property type="entry name" value="Ribonuclease Z/Hydroxyacylglutathione hydrolase-like"/>
    <property type="match status" value="1"/>
</dbReference>
<dbReference type="CDD" id="cd07730">
    <property type="entry name" value="metallo-hydrolase-like_MBL-fold"/>
    <property type="match status" value="1"/>
</dbReference>
<keyword evidence="5" id="KW-0732">Signal</keyword>
<dbReference type="InterPro" id="IPR036866">
    <property type="entry name" value="RibonucZ/Hydroxyglut_hydro"/>
</dbReference>
<keyword evidence="2" id="KW-0479">Metal-binding</keyword>
<feature type="chain" id="PRO_5035475667" evidence="5">
    <location>
        <begin position="28"/>
        <end position="390"/>
    </location>
</feature>
<gene>
    <name evidence="7" type="ORF">B0T11DRAFT_347554</name>
</gene>
<evidence type="ECO:0000256" key="4">
    <source>
        <dbReference type="ARBA" id="ARBA00022833"/>
    </source>
</evidence>
<comment type="similarity">
    <text evidence="1">Belongs to the metallo-beta-lactamase superfamily.</text>
</comment>
<evidence type="ECO:0000313" key="8">
    <source>
        <dbReference type="Proteomes" id="UP000813385"/>
    </source>
</evidence>
<dbReference type="InterPro" id="IPR051013">
    <property type="entry name" value="MBL_superfamily_lactonases"/>
</dbReference>
<dbReference type="PANTHER" id="PTHR42978">
    <property type="entry name" value="QUORUM-QUENCHING LACTONASE YTNP-RELATED-RELATED"/>
    <property type="match status" value="1"/>
</dbReference>
<feature type="domain" description="Metallo-beta-lactamase" evidence="6">
    <location>
        <begin position="60"/>
        <end position="280"/>
    </location>
</feature>
<evidence type="ECO:0000256" key="5">
    <source>
        <dbReference type="SAM" id="SignalP"/>
    </source>
</evidence>
<name>A0A8K0TRF5_9PEZI</name>